<keyword evidence="12" id="KW-1185">Reference proteome</keyword>
<dbReference type="Pfam" id="PF00925">
    <property type="entry name" value="GTP_cyclohydro2"/>
    <property type="match status" value="1"/>
</dbReference>
<evidence type="ECO:0000256" key="3">
    <source>
        <dbReference type="ARBA" id="ARBA00012762"/>
    </source>
</evidence>
<dbReference type="GO" id="GO:0003935">
    <property type="term" value="F:GTP cyclohydrolase II activity"/>
    <property type="evidence" value="ECO:0007669"/>
    <property type="project" value="UniProtKB-EC"/>
</dbReference>
<dbReference type="PANTHER" id="PTHR21327:SF29">
    <property type="entry name" value="GTP CYCLOHYDROLASE-2"/>
    <property type="match status" value="1"/>
</dbReference>
<dbReference type="Proteomes" id="UP000307440">
    <property type="component" value="Unassembled WGS sequence"/>
</dbReference>
<evidence type="ECO:0000313" key="12">
    <source>
        <dbReference type="Proteomes" id="UP000307440"/>
    </source>
</evidence>
<keyword evidence="4" id="KW-0686">Riboflavin biosynthesis</keyword>
<evidence type="ECO:0000256" key="8">
    <source>
        <dbReference type="ARBA" id="ARBA00049295"/>
    </source>
</evidence>
<sequence length="510" mass="55929">MYNNPNGPRQSALHRIPALMAHCTLDITVDTALLDVLTASSSPGKAIKAHIPRRDAALDPLLIAAAAASGPHVTRNHYHHDFFPAAPLPNLDEWARKSVDDVSGKPERRRLAYVSRQGPRRQRIVDEGSKENEHRRDVEPLQPADNVPSKKRRPSLAASPNASEGRTRSKSITVSDSCTSSKALPRLEVKCMARTRIPTPHGPAFLHLYHNNRDTKEHLAIVVDSAQFDDSVPAAPPIRSRSLDAVWSENETEMDRIIRGAYSGRLSATHQKALDPSKAVHSTTFSSLPSPLIRIHSECYTGETIGSMRCDCGEQLDEAIRQISQPITVPATPTSPTLTVPGRGAVIYLRQEGRGIGLLSKIRAYNLQDMGHDTVTANLMLGHKADERGYEIAAAILKDLGLGYESASCSESVRILTNNPDKVEALKREGISINERVAMIPRSWQRRQNQGGAGAVAVKQEPQQELLGATMIGGKSVYGEDLDKYLRTKVVRMGHILPLWLEEAAESAVY</sequence>
<gene>
    <name evidence="11" type="ORF">FA15DRAFT_664947</name>
</gene>
<comment type="pathway">
    <text evidence="1">Cofactor biosynthesis; riboflavin biosynthesis.</text>
</comment>
<keyword evidence="7" id="KW-0342">GTP-binding</keyword>
<feature type="compositionally biased region" description="Basic and acidic residues" evidence="9">
    <location>
        <begin position="123"/>
        <end position="139"/>
    </location>
</feature>
<dbReference type="AlphaFoldDB" id="A0A5C3L8A2"/>
<feature type="compositionally biased region" description="Basic and acidic residues" evidence="9">
    <location>
        <begin position="98"/>
        <end position="110"/>
    </location>
</feature>
<evidence type="ECO:0000256" key="6">
    <source>
        <dbReference type="ARBA" id="ARBA00022801"/>
    </source>
</evidence>
<feature type="domain" description="GTP cyclohydrolase II" evidence="10">
    <location>
        <begin position="286"/>
        <end position="437"/>
    </location>
</feature>
<dbReference type="NCBIfam" id="NF001591">
    <property type="entry name" value="PRK00393.1"/>
    <property type="match status" value="1"/>
</dbReference>
<evidence type="ECO:0000313" key="11">
    <source>
        <dbReference type="EMBL" id="TFK28862.1"/>
    </source>
</evidence>
<dbReference type="InterPro" id="IPR032677">
    <property type="entry name" value="GTP_cyclohydro_II"/>
</dbReference>
<comment type="catalytic activity">
    <reaction evidence="8">
        <text>GTP + 4 H2O = 2,5-diamino-6-hydroxy-4-(5-phosphoribosylamino)-pyrimidine + formate + 2 phosphate + 3 H(+)</text>
        <dbReference type="Rhea" id="RHEA:23704"/>
        <dbReference type="ChEBI" id="CHEBI:15377"/>
        <dbReference type="ChEBI" id="CHEBI:15378"/>
        <dbReference type="ChEBI" id="CHEBI:15740"/>
        <dbReference type="ChEBI" id="CHEBI:37565"/>
        <dbReference type="ChEBI" id="CHEBI:43474"/>
        <dbReference type="ChEBI" id="CHEBI:58614"/>
        <dbReference type="EC" id="3.5.4.25"/>
    </reaction>
</comment>
<evidence type="ECO:0000256" key="4">
    <source>
        <dbReference type="ARBA" id="ARBA00022619"/>
    </source>
</evidence>
<dbReference type="InterPro" id="IPR000926">
    <property type="entry name" value="RibA"/>
</dbReference>
<evidence type="ECO:0000259" key="10">
    <source>
        <dbReference type="Pfam" id="PF00925"/>
    </source>
</evidence>
<dbReference type="GO" id="GO:0009231">
    <property type="term" value="P:riboflavin biosynthetic process"/>
    <property type="evidence" value="ECO:0007669"/>
    <property type="project" value="UniProtKB-KW"/>
</dbReference>
<evidence type="ECO:0000256" key="2">
    <source>
        <dbReference type="ARBA" id="ARBA00008131"/>
    </source>
</evidence>
<evidence type="ECO:0000256" key="9">
    <source>
        <dbReference type="SAM" id="MobiDB-lite"/>
    </source>
</evidence>
<feature type="region of interest" description="Disordered" evidence="9">
    <location>
        <begin position="98"/>
        <end position="179"/>
    </location>
</feature>
<dbReference type="STRING" id="230819.A0A5C3L8A2"/>
<dbReference type="EC" id="3.5.4.25" evidence="3"/>
<dbReference type="PANTHER" id="PTHR21327">
    <property type="entry name" value="GTP CYCLOHYDROLASE II-RELATED"/>
    <property type="match status" value="1"/>
</dbReference>
<dbReference type="OrthoDB" id="5569761at2759"/>
<evidence type="ECO:0000256" key="5">
    <source>
        <dbReference type="ARBA" id="ARBA00022741"/>
    </source>
</evidence>
<dbReference type="Gene3D" id="3.40.50.10990">
    <property type="entry name" value="GTP cyclohydrolase II"/>
    <property type="match status" value="1"/>
</dbReference>
<evidence type="ECO:0000256" key="1">
    <source>
        <dbReference type="ARBA" id="ARBA00005104"/>
    </source>
</evidence>
<feature type="compositionally biased region" description="Polar residues" evidence="9">
    <location>
        <begin position="158"/>
        <end position="179"/>
    </location>
</feature>
<dbReference type="SUPFAM" id="SSF142695">
    <property type="entry name" value="RibA-like"/>
    <property type="match status" value="2"/>
</dbReference>
<name>A0A5C3L8A2_COPMA</name>
<protein>
    <recommendedName>
        <fullName evidence="3">GTP cyclohydrolase II</fullName>
        <ecNumber evidence="3">3.5.4.25</ecNumber>
    </recommendedName>
</protein>
<evidence type="ECO:0000256" key="7">
    <source>
        <dbReference type="ARBA" id="ARBA00023134"/>
    </source>
</evidence>
<dbReference type="EMBL" id="ML210153">
    <property type="protein sequence ID" value="TFK28862.1"/>
    <property type="molecule type" value="Genomic_DNA"/>
</dbReference>
<accession>A0A5C3L8A2</accession>
<reference evidence="11 12" key="1">
    <citation type="journal article" date="2019" name="Nat. Ecol. Evol.">
        <title>Megaphylogeny resolves global patterns of mushroom evolution.</title>
        <authorList>
            <person name="Varga T."/>
            <person name="Krizsan K."/>
            <person name="Foldi C."/>
            <person name="Dima B."/>
            <person name="Sanchez-Garcia M."/>
            <person name="Sanchez-Ramirez S."/>
            <person name="Szollosi G.J."/>
            <person name="Szarkandi J.G."/>
            <person name="Papp V."/>
            <person name="Albert L."/>
            <person name="Andreopoulos W."/>
            <person name="Angelini C."/>
            <person name="Antonin V."/>
            <person name="Barry K.W."/>
            <person name="Bougher N.L."/>
            <person name="Buchanan P."/>
            <person name="Buyck B."/>
            <person name="Bense V."/>
            <person name="Catcheside P."/>
            <person name="Chovatia M."/>
            <person name="Cooper J."/>
            <person name="Damon W."/>
            <person name="Desjardin D."/>
            <person name="Finy P."/>
            <person name="Geml J."/>
            <person name="Haridas S."/>
            <person name="Hughes K."/>
            <person name="Justo A."/>
            <person name="Karasinski D."/>
            <person name="Kautmanova I."/>
            <person name="Kiss B."/>
            <person name="Kocsube S."/>
            <person name="Kotiranta H."/>
            <person name="LaButti K.M."/>
            <person name="Lechner B.E."/>
            <person name="Liimatainen K."/>
            <person name="Lipzen A."/>
            <person name="Lukacs Z."/>
            <person name="Mihaltcheva S."/>
            <person name="Morgado L.N."/>
            <person name="Niskanen T."/>
            <person name="Noordeloos M.E."/>
            <person name="Ohm R.A."/>
            <person name="Ortiz-Santana B."/>
            <person name="Ovrebo C."/>
            <person name="Racz N."/>
            <person name="Riley R."/>
            <person name="Savchenko A."/>
            <person name="Shiryaev A."/>
            <person name="Soop K."/>
            <person name="Spirin V."/>
            <person name="Szebenyi C."/>
            <person name="Tomsovsky M."/>
            <person name="Tulloss R.E."/>
            <person name="Uehling J."/>
            <person name="Grigoriev I.V."/>
            <person name="Vagvolgyi C."/>
            <person name="Papp T."/>
            <person name="Martin F.M."/>
            <person name="Miettinen O."/>
            <person name="Hibbett D.S."/>
            <person name="Nagy L.G."/>
        </authorList>
    </citation>
    <scope>NUCLEOTIDE SEQUENCE [LARGE SCALE GENOMIC DNA]</scope>
    <source>
        <strain evidence="11 12">CBS 121175</strain>
    </source>
</reference>
<dbReference type="CDD" id="cd00641">
    <property type="entry name" value="GTP_cyclohydro2"/>
    <property type="match status" value="1"/>
</dbReference>
<keyword evidence="6 11" id="KW-0378">Hydrolase</keyword>
<keyword evidence="5" id="KW-0547">Nucleotide-binding</keyword>
<organism evidence="11 12">
    <name type="scientific">Coprinopsis marcescibilis</name>
    <name type="common">Agaric fungus</name>
    <name type="synonym">Psathyrella marcescibilis</name>
    <dbReference type="NCBI Taxonomy" id="230819"/>
    <lineage>
        <taxon>Eukaryota</taxon>
        <taxon>Fungi</taxon>
        <taxon>Dikarya</taxon>
        <taxon>Basidiomycota</taxon>
        <taxon>Agaricomycotina</taxon>
        <taxon>Agaricomycetes</taxon>
        <taxon>Agaricomycetidae</taxon>
        <taxon>Agaricales</taxon>
        <taxon>Agaricineae</taxon>
        <taxon>Psathyrellaceae</taxon>
        <taxon>Coprinopsis</taxon>
    </lineage>
</organism>
<dbReference type="GO" id="GO:0005525">
    <property type="term" value="F:GTP binding"/>
    <property type="evidence" value="ECO:0007669"/>
    <property type="project" value="UniProtKB-KW"/>
</dbReference>
<proteinExistence type="inferred from homology"/>
<dbReference type="InterPro" id="IPR036144">
    <property type="entry name" value="RibA-like_sf"/>
</dbReference>
<comment type="similarity">
    <text evidence="2">Belongs to the GTP cyclohydrolase II family.</text>
</comment>